<accession>A0AAJ0CM29</accession>
<comment type="caution">
    <text evidence="3">The sequence shown here is derived from an EMBL/GenBank/DDBJ whole genome shotgun (WGS) entry which is preliminary data.</text>
</comment>
<feature type="signal peptide" evidence="2">
    <location>
        <begin position="1"/>
        <end position="17"/>
    </location>
</feature>
<feature type="chain" id="PRO_5042468850" evidence="2">
    <location>
        <begin position="18"/>
        <end position="232"/>
    </location>
</feature>
<keyword evidence="1" id="KW-0472">Membrane</keyword>
<evidence type="ECO:0000313" key="4">
    <source>
        <dbReference type="Proteomes" id="UP001251528"/>
    </source>
</evidence>
<keyword evidence="1" id="KW-1133">Transmembrane helix</keyword>
<keyword evidence="4" id="KW-1185">Reference proteome</keyword>
<dbReference type="Proteomes" id="UP001251528">
    <property type="component" value="Unassembled WGS sequence"/>
</dbReference>
<dbReference type="EMBL" id="JASWJB010000173">
    <property type="protein sequence ID" value="KAK2594318.1"/>
    <property type="molecule type" value="Genomic_DNA"/>
</dbReference>
<feature type="transmembrane region" description="Helical" evidence="1">
    <location>
        <begin position="176"/>
        <end position="198"/>
    </location>
</feature>
<name>A0AAJ0CM29_9HYPO</name>
<keyword evidence="1" id="KW-0812">Transmembrane</keyword>
<reference evidence="3" key="1">
    <citation type="submission" date="2023-06" db="EMBL/GenBank/DDBJ databases">
        <title>Conoideocrella luteorostrata (Hypocreales: Clavicipitaceae), a potential biocontrol fungus for elongate hemlock scale in United States Christmas tree production areas.</title>
        <authorList>
            <person name="Barrett H."/>
            <person name="Lovett B."/>
            <person name="Macias A.M."/>
            <person name="Stajich J.E."/>
            <person name="Kasson M.T."/>
        </authorList>
    </citation>
    <scope>NUCLEOTIDE SEQUENCE</scope>
    <source>
        <strain evidence="3">ARSEF 14590</strain>
    </source>
</reference>
<feature type="transmembrane region" description="Helical" evidence="1">
    <location>
        <begin position="143"/>
        <end position="164"/>
    </location>
</feature>
<evidence type="ECO:0000313" key="3">
    <source>
        <dbReference type="EMBL" id="KAK2594318.1"/>
    </source>
</evidence>
<evidence type="ECO:0000256" key="2">
    <source>
        <dbReference type="SAM" id="SignalP"/>
    </source>
</evidence>
<keyword evidence="2" id="KW-0732">Signal</keyword>
<gene>
    <name evidence="3" type="ORF">QQS21_007963</name>
</gene>
<evidence type="ECO:0000256" key="1">
    <source>
        <dbReference type="SAM" id="Phobius"/>
    </source>
</evidence>
<dbReference type="AlphaFoldDB" id="A0AAJ0CM29"/>
<protein>
    <submittedName>
        <fullName evidence="3">Uncharacterized protein</fullName>
    </submittedName>
</protein>
<organism evidence="3 4">
    <name type="scientific">Conoideocrella luteorostrata</name>
    <dbReference type="NCBI Taxonomy" id="1105319"/>
    <lineage>
        <taxon>Eukaryota</taxon>
        <taxon>Fungi</taxon>
        <taxon>Dikarya</taxon>
        <taxon>Ascomycota</taxon>
        <taxon>Pezizomycotina</taxon>
        <taxon>Sordariomycetes</taxon>
        <taxon>Hypocreomycetidae</taxon>
        <taxon>Hypocreales</taxon>
        <taxon>Clavicipitaceae</taxon>
        <taxon>Conoideocrella</taxon>
    </lineage>
</organism>
<proteinExistence type="predicted"/>
<sequence length="232" mass="23711">MKTTFFYLATLAASAFAAPTVNVVARPVGVIDDAVNIVDDVVANDLSVGQVVDGIVSKREIVSSGELIQLLTGAIKTVKGQTGAINGTLAKVQDGTLNEDDASNNVSKQLQDMHFKLTEVLTKVLGSTGLSVVDGDVDKVLDLVVVLVSEVLCTVKLLLTILGLRSQIASLLHSVFSIVAGLLKVLIGLVTGLLPGLVAALSPLLAGIGSGLLAPLLTPVVGLLAGLSLTGQ</sequence>
<feature type="transmembrane region" description="Helical" evidence="1">
    <location>
        <begin position="204"/>
        <end position="229"/>
    </location>
</feature>